<dbReference type="PANTHER" id="PTHR15380:SF1">
    <property type="entry name" value="CLN5-LIKE PROTEIN 1-RELATED"/>
    <property type="match status" value="1"/>
</dbReference>
<reference evidence="5" key="1">
    <citation type="journal article" date="2011" name="Genome Biol.">
        <title>Comparative genomics of the social amoebae Dictyostelium discoideum and Dictyostelium purpureum.</title>
        <authorList>
            <consortium name="US DOE Joint Genome Institute (JGI-PGF)"/>
            <person name="Sucgang R."/>
            <person name="Kuo A."/>
            <person name="Tian X."/>
            <person name="Salerno W."/>
            <person name="Parikh A."/>
            <person name="Feasley C.L."/>
            <person name="Dalin E."/>
            <person name="Tu H."/>
            <person name="Huang E."/>
            <person name="Barry K."/>
            <person name="Lindquist E."/>
            <person name="Shapiro H."/>
            <person name="Bruce D."/>
            <person name="Schmutz J."/>
            <person name="Salamov A."/>
            <person name="Fey P."/>
            <person name="Gaudet P."/>
            <person name="Anjard C."/>
            <person name="Babu M.M."/>
            <person name="Basu S."/>
            <person name="Bushmanova Y."/>
            <person name="van der Wel H."/>
            <person name="Katoh-Kurasawa M."/>
            <person name="Dinh C."/>
            <person name="Coutinho P.M."/>
            <person name="Saito T."/>
            <person name="Elias M."/>
            <person name="Schaap P."/>
            <person name="Kay R.R."/>
            <person name="Henrissat B."/>
            <person name="Eichinger L."/>
            <person name="Rivero F."/>
            <person name="Putnam N.H."/>
            <person name="West C.M."/>
            <person name="Loomis W.F."/>
            <person name="Chisholm R.L."/>
            <person name="Shaulsky G."/>
            <person name="Strassmann J.E."/>
            <person name="Queller D.C."/>
            <person name="Kuspa A."/>
            <person name="Grigoriev I.V."/>
        </authorList>
    </citation>
    <scope>NUCLEOTIDE SEQUENCE [LARGE SCALE GENOMIC DNA]</scope>
    <source>
        <strain evidence="5">QSDP1</strain>
    </source>
</reference>
<dbReference type="EMBL" id="GL870981">
    <property type="protein sequence ID" value="EGC38202.1"/>
    <property type="molecule type" value="Genomic_DNA"/>
</dbReference>
<dbReference type="VEuPathDB" id="AmoebaDB:DICPUDRAFT_91465"/>
<name>F0ZCV4_DICPU</name>
<feature type="transmembrane region" description="Helical" evidence="3">
    <location>
        <begin position="190"/>
        <end position="209"/>
    </location>
</feature>
<keyword evidence="3" id="KW-0472">Membrane</keyword>
<dbReference type="OrthoDB" id="18220at2759"/>
<dbReference type="AlphaFoldDB" id="F0ZCV4"/>
<dbReference type="PANTHER" id="PTHR15380">
    <property type="entry name" value="CEROID-LIPOFUSCINOSIS, NEURONAL 5"/>
    <property type="match status" value="1"/>
</dbReference>
<dbReference type="GeneID" id="10502557"/>
<evidence type="ECO:0000313" key="5">
    <source>
        <dbReference type="Proteomes" id="UP000001064"/>
    </source>
</evidence>
<keyword evidence="2" id="KW-0325">Glycoprotein</keyword>
<dbReference type="Proteomes" id="UP000001064">
    <property type="component" value="Unassembled WGS sequence"/>
</dbReference>
<dbReference type="InParanoid" id="F0ZCV4"/>
<evidence type="ECO:0000256" key="2">
    <source>
        <dbReference type="ARBA" id="ARBA00023180"/>
    </source>
</evidence>
<sequence length="217" mass="25300">MMYDVTGLQVKQYLSWLPIYNITHPVYTFFKVDNPNTNYHYQNSSICDDFVWASFNTFYQLGGSLIGVQSNPDRDEVRLFTDDPPMLVDQNNSTQMNEIAKFYLKMEQIANIKNETLEDMIINILNVFQDTFYIYNDGQYFKMLLDQSKPLDFSYKPSPMPSGPQNPSSIETLSNCYDATNNNNRTSYKIGIAVLSIFIMYIISYFNFIKNLKLKNN</sequence>
<dbReference type="KEGG" id="dpp:DICPUDRAFT_91465"/>
<organism evidence="4 5">
    <name type="scientific">Dictyostelium purpureum</name>
    <name type="common">Slime mold</name>
    <dbReference type="NCBI Taxonomy" id="5786"/>
    <lineage>
        <taxon>Eukaryota</taxon>
        <taxon>Amoebozoa</taxon>
        <taxon>Evosea</taxon>
        <taxon>Eumycetozoa</taxon>
        <taxon>Dictyostelia</taxon>
        <taxon>Dictyosteliales</taxon>
        <taxon>Dictyosteliaceae</taxon>
        <taxon>Dictyostelium</taxon>
    </lineage>
</organism>
<evidence type="ECO:0000256" key="3">
    <source>
        <dbReference type="SAM" id="Phobius"/>
    </source>
</evidence>
<comment type="similarity">
    <text evidence="1">Belongs to the CLN5 family.</text>
</comment>
<accession>F0ZCV4</accession>
<gene>
    <name evidence="4" type="ORF">DICPUDRAFT_91465</name>
</gene>
<dbReference type="InterPro" id="IPR026138">
    <property type="entry name" value="CLN5"/>
</dbReference>
<dbReference type="eggNOG" id="ENOG502RHN2">
    <property type="taxonomic scope" value="Eukaryota"/>
</dbReference>
<dbReference type="FunCoup" id="F0ZCV4">
    <property type="interactions" value="1"/>
</dbReference>
<evidence type="ECO:0000313" key="4">
    <source>
        <dbReference type="EMBL" id="EGC38202.1"/>
    </source>
</evidence>
<keyword evidence="3" id="KW-0812">Transmembrane</keyword>
<protein>
    <submittedName>
        <fullName evidence="4">Uncharacterized protein</fullName>
    </submittedName>
</protein>
<proteinExistence type="inferred from homology"/>
<keyword evidence="3" id="KW-1133">Transmembrane helix</keyword>
<keyword evidence="5" id="KW-1185">Reference proteome</keyword>
<evidence type="ECO:0000256" key="1">
    <source>
        <dbReference type="ARBA" id="ARBA00007028"/>
    </source>
</evidence>
<dbReference type="RefSeq" id="XP_003285240.1">
    <property type="nucleotide sequence ID" value="XM_003285192.1"/>
</dbReference>
<dbReference type="GO" id="GO:0005764">
    <property type="term" value="C:lysosome"/>
    <property type="evidence" value="ECO:0007669"/>
    <property type="project" value="InterPro"/>
</dbReference>